<proteinExistence type="predicted"/>
<evidence type="ECO:0000313" key="1">
    <source>
        <dbReference type="EMBL" id="KKS43475.1"/>
    </source>
</evidence>
<dbReference type="EMBL" id="LCDA01000001">
    <property type="protein sequence ID" value="KKS43475.1"/>
    <property type="molecule type" value="Genomic_DNA"/>
</dbReference>
<protein>
    <submittedName>
        <fullName evidence="1">Uncharacterized protein</fullName>
    </submittedName>
</protein>
<name>A0A0G0Z408_9BACT</name>
<dbReference type="AlphaFoldDB" id="A0A0G0Z408"/>
<evidence type="ECO:0000313" key="2">
    <source>
        <dbReference type="Proteomes" id="UP000033854"/>
    </source>
</evidence>
<accession>A0A0G0Z408</accession>
<comment type="caution">
    <text evidence="1">The sequence shown here is derived from an EMBL/GenBank/DDBJ whole genome shotgun (WGS) entry which is preliminary data.</text>
</comment>
<dbReference type="Proteomes" id="UP000033854">
    <property type="component" value="Unassembled WGS sequence"/>
</dbReference>
<sequence length="72" mass="8140">MPASIVNYSWSKDFSPGMSLKKWQDGIKTKVQAMDDDEFDLFLAGVVMAASRAQMMGVTLTEKIEYFRALRS</sequence>
<reference evidence="1 2" key="1">
    <citation type="journal article" date="2015" name="Nature">
        <title>rRNA introns, odd ribosomes, and small enigmatic genomes across a large radiation of phyla.</title>
        <authorList>
            <person name="Brown C.T."/>
            <person name="Hug L.A."/>
            <person name="Thomas B.C."/>
            <person name="Sharon I."/>
            <person name="Castelle C.J."/>
            <person name="Singh A."/>
            <person name="Wilkins M.J."/>
            <person name="Williams K.H."/>
            <person name="Banfield J.F."/>
        </authorList>
    </citation>
    <scope>NUCLEOTIDE SEQUENCE [LARGE SCALE GENOMIC DNA]</scope>
</reference>
<organism evidence="1 2">
    <name type="scientific">Candidatus Collierbacteria bacterium GW2011_GWA2_42_17</name>
    <dbReference type="NCBI Taxonomy" id="1618378"/>
    <lineage>
        <taxon>Bacteria</taxon>
        <taxon>Candidatus Collieribacteriota</taxon>
    </lineage>
</organism>
<gene>
    <name evidence="1" type="ORF">UV06_C0001G0209</name>
</gene>